<reference evidence="12" key="1">
    <citation type="submission" date="2014-10" db="EMBL/GenBank/DDBJ databases">
        <authorList>
            <person name="King R."/>
        </authorList>
    </citation>
    <scope>NUCLEOTIDE SEQUENCE [LARGE SCALE GENOMIC DNA]</scope>
    <source>
        <strain evidence="12">A3/5</strain>
    </source>
</reference>
<comment type="subcellular location">
    <subcellularLocation>
        <location evidence="1">Cytoplasm</location>
        <location evidence="1">Cytoskeleton</location>
    </subcellularLocation>
</comment>
<dbReference type="InterPro" id="IPR022780">
    <property type="entry name" value="Dynein_light_int_chain"/>
</dbReference>
<dbReference type="Proteomes" id="UP000245910">
    <property type="component" value="Chromosome IIII"/>
</dbReference>
<dbReference type="GO" id="GO:0005524">
    <property type="term" value="F:ATP binding"/>
    <property type="evidence" value="ECO:0007669"/>
    <property type="project" value="UniProtKB-KW"/>
</dbReference>
<evidence type="ECO:0000256" key="10">
    <source>
        <dbReference type="SAM" id="MobiDB-lite"/>
    </source>
</evidence>
<evidence type="ECO:0000256" key="4">
    <source>
        <dbReference type="ARBA" id="ARBA00022701"/>
    </source>
</evidence>
<feature type="region of interest" description="Disordered" evidence="10">
    <location>
        <begin position="202"/>
        <end position="230"/>
    </location>
</feature>
<keyword evidence="8" id="KW-0505">Motor protein</keyword>
<keyword evidence="6" id="KW-0067">ATP-binding</keyword>
<feature type="region of interest" description="Disordered" evidence="10">
    <location>
        <begin position="492"/>
        <end position="518"/>
    </location>
</feature>
<evidence type="ECO:0000256" key="8">
    <source>
        <dbReference type="ARBA" id="ARBA00023175"/>
    </source>
</evidence>
<accession>A0A2L2SXB2</accession>
<feature type="compositionally biased region" description="Polar residues" evidence="10">
    <location>
        <begin position="210"/>
        <end position="224"/>
    </location>
</feature>
<evidence type="ECO:0000256" key="9">
    <source>
        <dbReference type="ARBA" id="ARBA00023212"/>
    </source>
</evidence>
<feature type="region of interest" description="Disordered" evidence="10">
    <location>
        <begin position="58"/>
        <end position="90"/>
    </location>
</feature>
<dbReference type="GO" id="GO:0035974">
    <property type="term" value="C:meiotic spindle pole body"/>
    <property type="evidence" value="ECO:0007669"/>
    <property type="project" value="TreeGrafter"/>
</dbReference>
<evidence type="ECO:0000313" key="11">
    <source>
        <dbReference type="EMBL" id="CEI40981.1"/>
    </source>
</evidence>
<evidence type="ECO:0000256" key="7">
    <source>
        <dbReference type="ARBA" id="ARBA00023017"/>
    </source>
</evidence>
<name>A0A2L2SXB2_9HYPO</name>
<keyword evidence="2" id="KW-0813">Transport</keyword>
<organism evidence="11 12">
    <name type="scientific">Fusarium venenatum</name>
    <dbReference type="NCBI Taxonomy" id="56646"/>
    <lineage>
        <taxon>Eukaryota</taxon>
        <taxon>Fungi</taxon>
        <taxon>Dikarya</taxon>
        <taxon>Ascomycota</taxon>
        <taxon>Pezizomycotina</taxon>
        <taxon>Sordariomycetes</taxon>
        <taxon>Hypocreomycetidae</taxon>
        <taxon>Hypocreales</taxon>
        <taxon>Nectriaceae</taxon>
        <taxon>Fusarium</taxon>
    </lineage>
</organism>
<feature type="region of interest" description="Disordered" evidence="10">
    <location>
        <begin position="1"/>
        <end position="24"/>
    </location>
</feature>
<keyword evidence="5" id="KW-0547">Nucleotide-binding</keyword>
<dbReference type="GO" id="GO:0000226">
    <property type="term" value="P:microtubule cytoskeleton organization"/>
    <property type="evidence" value="ECO:0007669"/>
    <property type="project" value="TreeGrafter"/>
</dbReference>
<evidence type="ECO:0000313" key="12">
    <source>
        <dbReference type="Proteomes" id="UP000245910"/>
    </source>
</evidence>
<dbReference type="GO" id="GO:0007018">
    <property type="term" value="P:microtubule-based movement"/>
    <property type="evidence" value="ECO:0007669"/>
    <property type="project" value="InterPro"/>
</dbReference>
<keyword evidence="9" id="KW-0206">Cytoskeleton</keyword>
<dbReference type="InterPro" id="IPR008467">
    <property type="entry name" value="Dynein1_light_intermed_chain"/>
</dbReference>
<feature type="compositionally biased region" description="Basic and acidic residues" evidence="10">
    <location>
        <begin position="357"/>
        <end position="367"/>
    </location>
</feature>
<dbReference type="GO" id="GO:0005868">
    <property type="term" value="C:cytoplasmic dynein complex"/>
    <property type="evidence" value="ECO:0007669"/>
    <property type="project" value="InterPro"/>
</dbReference>
<dbReference type="PANTHER" id="PTHR12688">
    <property type="entry name" value="DYNEIN LIGHT INTERMEDIATE CHAIN"/>
    <property type="match status" value="1"/>
</dbReference>
<feature type="compositionally biased region" description="Basic and acidic residues" evidence="10">
    <location>
        <begin position="15"/>
        <end position="24"/>
    </location>
</feature>
<evidence type="ECO:0000256" key="6">
    <source>
        <dbReference type="ARBA" id="ARBA00022840"/>
    </source>
</evidence>
<feature type="compositionally biased region" description="Polar residues" evidence="10">
    <location>
        <begin position="1"/>
        <end position="13"/>
    </location>
</feature>
<sequence>MANRVSIYTTGSGDSEGRDGEQKKDLWTSMLESVASGKRLPEKNLIVLETSQPYQGTRLADHDSINSGGSPEHQRDFLDSLSSSEPRRNADRLKIPPIANNFALGYTYYDVLDADQDDTLARVSLYFLSQPSTEFASLVAPLLTPETIPNTSLIILLDWSQPHLWLRQIWTWVQVIQEVLKKVDTDQHALMEEVMSAWKERGRGGAATNLDGTPSATATGSDGDSSLPLGPGEWEEPLGLPLCVVCQNAQKMEFLEKNQAWKEPDFDTVLQYLRTVLLRHGASLIYTSQNAPSQLPSLIHSTLGITSLLKRHPLKHNVIDRDKIVVPTNWDSWGKIRVLGGTFDAEQVSNSWSEDISTPRESMRFNDDDQGEVDEAELEERQQKSAIARYEGWCRDPNSGGLAVVENAMHGEKWIAVESDDTQDFLEKQLKILEAFKAKQPEKGSDNAIARSTRHIDYSNDEKSISEHIGPVQFNMGGIQVDADDMLQRLKDRNAFSSSPSNEEEEAESPAAAMAKDFDNEQLQSFFTGLMNRKGTADTSRS</sequence>
<protein>
    <recommendedName>
        <fullName evidence="13">Dynein light intermediate chain</fullName>
    </recommendedName>
</protein>
<keyword evidence="7" id="KW-0243">Dynein</keyword>
<evidence type="ECO:0000256" key="3">
    <source>
        <dbReference type="ARBA" id="ARBA00022490"/>
    </source>
</evidence>
<dbReference type="EMBL" id="LN649232">
    <property type="protein sequence ID" value="CEI40981.1"/>
    <property type="molecule type" value="Genomic_DNA"/>
</dbReference>
<dbReference type="Pfam" id="PF05783">
    <property type="entry name" value="DLIC"/>
    <property type="match status" value="1"/>
</dbReference>
<keyword evidence="3" id="KW-0963">Cytoplasm</keyword>
<evidence type="ECO:0000256" key="1">
    <source>
        <dbReference type="ARBA" id="ARBA00004245"/>
    </source>
</evidence>
<evidence type="ECO:0000256" key="2">
    <source>
        <dbReference type="ARBA" id="ARBA00022448"/>
    </source>
</evidence>
<proteinExistence type="predicted"/>
<keyword evidence="4" id="KW-0493">Microtubule</keyword>
<dbReference type="STRING" id="56646.A0A2L2SXB2"/>
<dbReference type="PANTHER" id="PTHR12688:SF0">
    <property type="entry name" value="DYNEIN LIGHT INTERMEDIATE CHAIN"/>
    <property type="match status" value="1"/>
</dbReference>
<evidence type="ECO:0008006" key="13">
    <source>
        <dbReference type="Google" id="ProtNLM"/>
    </source>
</evidence>
<feature type="region of interest" description="Disordered" evidence="10">
    <location>
        <begin position="350"/>
        <end position="370"/>
    </location>
</feature>
<dbReference type="AlphaFoldDB" id="A0A2L2SXB2"/>
<keyword evidence="12" id="KW-1185">Reference proteome</keyword>
<dbReference type="GO" id="GO:0045504">
    <property type="term" value="F:dynein heavy chain binding"/>
    <property type="evidence" value="ECO:0007669"/>
    <property type="project" value="TreeGrafter"/>
</dbReference>
<feature type="region of interest" description="Disordered" evidence="10">
    <location>
        <begin position="441"/>
        <end position="462"/>
    </location>
</feature>
<dbReference type="GO" id="GO:0005874">
    <property type="term" value="C:microtubule"/>
    <property type="evidence" value="ECO:0007669"/>
    <property type="project" value="UniProtKB-KW"/>
</dbReference>
<evidence type="ECO:0000256" key="5">
    <source>
        <dbReference type="ARBA" id="ARBA00022741"/>
    </source>
</evidence>